<dbReference type="Proteomes" id="UP000000639">
    <property type="component" value="Chromosome"/>
</dbReference>
<feature type="chain" id="PRO_5002637404" evidence="2">
    <location>
        <begin position="26"/>
        <end position="920"/>
    </location>
</feature>
<dbReference type="KEGG" id="pin:Ping_0445"/>
<evidence type="ECO:0000256" key="2">
    <source>
        <dbReference type="SAM" id="SignalP"/>
    </source>
</evidence>
<evidence type="ECO:0000313" key="4">
    <source>
        <dbReference type="EMBL" id="ABM02303.1"/>
    </source>
</evidence>
<feature type="coiled-coil region" evidence="1">
    <location>
        <begin position="559"/>
        <end position="861"/>
    </location>
</feature>
<keyword evidence="2" id="KW-0732">Signal</keyword>
<keyword evidence="5" id="KW-1185">Reference proteome</keyword>
<feature type="domain" description="Right handed beta helix" evidence="3">
    <location>
        <begin position="259"/>
        <end position="349"/>
    </location>
</feature>
<dbReference type="InterPro" id="IPR012334">
    <property type="entry name" value="Pectin_lyas_fold"/>
</dbReference>
<dbReference type="STRING" id="357804.Ping_0445"/>
<feature type="signal peptide" evidence="2">
    <location>
        <begin position="1"/>
        <end position="25"/>
    </location>
</feature>
<protein>
    <submittedName>
        <fullName evidence="4">Membrane protein involved in colicin uptake-like protein</fullName>
    </submittedName>
</protein>
<dbReference type="InterPro" id="IPR011050">
    <property type="entry name" value="Pectin_lyase_fold/virulence"/>
</dbReference>
<keyword evidence="1" id="KW-0175">Coiled coil</keyword>
<dbReference type="SMART" id="SM00710">
    <property type="entry name" value="PbH1"/>
    <property type="match status" value="8"/>
</dbReference>
<accession>A1SS38</accession>
<dbReference type="OrthoDB" id="6212053at2"/>
<dbReference type="HOGENOM" id="CLU_316833_0_0_6"/>
<dbReference type="InterPro" id="IPR006626">
    <property type="entry name" value="PbH1"/>
</dbReference>
<dbReference type="Pfam" id="PF13229">
    <property type="entry name" value="Beta_helix"/>
    <property type="match status" value="1"/>
</dbReference>
<proteinExistence type="predicted"/>
<gene>
    <name evidence="4" type="ordered locus">Ping_0445</name>
</gene>
<dbReference type="AlphaFoldDB" id="A1SS38"/>
<dbReference type="eggNOG" id="COG5434">
    <property type="taxonomic scope" value="Bacteria"/>
</dbReference>
<evidence type="ECO:0000256" key="1">
    <source>
        <dbReference type="SAM" id="Coils"/>
    </source>
</evidence>
<name>A1SS38_PSYIN</name>
<reference evidence="4 5" key="1">
    <citation type="submission" date="2007-01" db="EMBL/GenBank/DDBJ databases">
        <title>Complete sequence of Psychromonas ingrahamii 37.</title>
        <authorList>
            <consortium name="US DOE Joint Genome Institute"/>
            <person name="Copeland A."/>
            <person name="Lucas S."/>
            <person name="Lapidus A."/>
            <person name="Barry K."/>
            <person name="Detter J.C."/>
            <person name="Glavina del Rio T."/>
            <person name="Hammon N."/>
            <person name="Israni S."/>
            <person name="Dalin E."/>
            <person name="Tice H."/>
            <person name="Pitluck S."/>
            <person name="Thompson L.S."/>
            <person name="Brettin T."/>
            <person name="Bruce D."/>
            <person name="Han C."/>
            <person name="Tapia R."/>
            <person name="Schmutz J."/>
            <person name="Larimer F."/>
            <person name="Land M."/>
            <person name="Hauser L."/>
            <person name="Kyrpides N."/>
            <person name="Ivanova N."/>
            <person name="Staley J."/>
            <person name="Richardson P."/>
        </authorList>
    </citation>
    <scope>NUCLEOTIDE SEQUENCE [LARGE SCALE GENOMIC DNA]</scope>
    <source>
        <strain evidence="4 5">37</strain>
    </source>
</reference>
<evidence type="ECO:0000313" key="5">
    <source>
        <dbReference type="Proteomes" id="UP000000639"/>
    </source>
</evidence>
<sequence>MNRLITHIKYLLLILLISTSNYVSAYTMPVGIPEASIDFTQDAPDRPVDWSSEVAGYYYINTQTGSTAQTYGTPTAPRKYWPANIKPGSYIEIAGAFSNGFSSGGRMFTINGTDDTWVANTSGPVWITGAKNAEGYIEKIGFQITGSNVYISDLNFKNGGALQISSATVGYPAKNIVVRNVDIVGGMAIEGNSPTSGSDNIIVYNSTFHDAGDINAVGDEDAHLMTVGAGCSNIWLLNNTAHTASGAGLQVLGGPTRGNTHNVYAAGNEIYNVRQAGMWVKYGSNVVFSSNYIHDIISTPWSVSKGMGAQYEPDELWMINNHVHGAEYGVRVPSTNGTAWRQKVYVIGNVIHDIRPVQSDTFPGPIESTSSWQSAAIHVNGAHDHYIYNNLVFDAPNGIDSSSAGITRIRNNIVLDVTKAHVNEPTGYHILAEIQDLNEEVFIDNNYIGSGMYAQVRHGIYQTSAALNAVSGASDNIEGTNIITVANIDAIMNAQTIDSQGFTALEDAGINVDNILVTAFRSNFTDTVGIDRDIFGVQRKLGSMDIGPFVINGLPPTAAELAAAELAAAEAAAAELAAAEAAAAELAAAEAAAAELAAAEAAAAELAAAEAAAAEAAAAEAAAAELAAAEAAAAELAAAEAAAAEAAAAEAAAAEAAAAEAAAAELAAAEAAAAELAAAAAELAAAEAAAAELAAAEAAAAELAAAEAAAAELAAAEAAAAELAAAELAAAELAAAEAAAAELAAAEAAAAELAAAELAAAEAAAAELAAAELAAAELAAAELAAAELAAAELAAAELAAAEAAAAELAAAEAAAAELAAAEAAAAELAAAEAAAAELAAAEAAAAELAAAELAAAELAAAEAAAAELAVAEAAEAAAAEAAAAEAAAIIPEKPANITLTLTSDSYFPTKPGNVNVIQTP</sequence>
<dbReference type="SUPFAM" id="SSF51126">
    <property type="entry name" value="Pectin lyase-like"/>
    <property type="match status" value="1"/>
</dbReference>
<evidence type="ECO:0000259" key="3">
    <source>
        <dbReference type="Pfam" id="PF13229"/>
    </source>
</evidence>
<organism evidence="4 5">
    <name type="scientific">Psychromonas ingrahamii (strain DSM 17664 / CCUG 51855 / 37)</name>
    <dbReference type="NCBI Taxonomy" id="357804"/>
    <lineage>
        <taxon>Bacteria</taxon>
        <taxon>Pseudomonadati</taxon>
        <taxon>Pseudomonadota</taxon>
        <taxon>Gammaproteobacteria</taxon>
        <taxon>Alteromonadales</taxon>
        <taxon>Psychromonadaceae</taxon>
        <taxon>Psychromonas</taxon>
    </lineage>
</organism>
<dbReference type="Gene3D" id="2.160.20.10">
    <property type="entry name" value="Single-stranded right-handed beta-helix, Pectin lyase-like"/>
    <property type="match status" value="2"/>
</dbReference>
<dbReference type="InterPro" id="IPR039448">
    <property type="entry name" value="Beta_helix"/>
</dbReference>
<dbReference type="EMBL" id="CP000510">
    <property type="protein sequence ID" value="ABM02303.1"/>
    <property type="molecule type" value="Genomic_DNA"/>
</dbReference>